<dbReference type="Proteomes" id="UP000008722">
    <property type="component" value="Chromosome"/>
</dbReference>
<protein>
    <submittedName>
        <fullName evidence="8">Iron permease FTR1</fullName>
    </submittedName>
</protein>
<feature type="transmembrane region" description="Helical" evidence="6">
    <location>
        <begin position="68"/>
        <end position="86"/>
    </location>
</feature>
<dbReference type="eggNOG" id="COG0672">
    <property type="taxonomic scope" value="Bacteria"/>
</dbReference>
<dbReference type="HOGENOM" id="CLU_082996_0_0_0"/>
<dbReference type="OrthoDB" id="8215804at2"/>
<evidence type="ECO:0000256" key="1">
    <source>
        <dbReference type="ARBA" id="ARBA00004141"/>
    </source>
</evidence>
<feature type="signal peptide" evidence="7">
    <location>
        <begin position="1"/>
        <end position="22"/>
    </location>
</feature>
<dbReference type="EMBL" id="CP002361">
    <property type="protein sequence ID" value="ADR37686.1"/>
    <property type="molecule type" value="Genomic_DNA"/>
</dbReference>
<reference evidence="8 9" key="2">
    <citation type="journal article" date="2011" name="Stand. Genomic Sci.">
        <title>Complete genome sequence of Oceanithermus profundus type strain (506).</title>
        <authorList>
            <person name="Pati A."/>
            <person name="Zhang X."/>
            <person name="Lapidus A."/>
            <person name="Nolan M."/>
            <person name="Lucas S."/>
            <person name="Del Rio T.G."/>
            <person name="Tice H."/>
            <person name="Cheng J.F."/>
            <person name="Tapia R."/>
            <person name="Han C."/>
            <person name="Goodwin L."/>
            <person name="Pitluck S."/>
            <person name="Liolios K."/>
            <person name="Pagani I."/>
            <person name="Ivanova N."/>
            <person name="Mavromatis K."/>
            <person name="Chen A."/>
            <person name="Palaniappan K."/>
            <person name="Hauser L."/>
            <person name="Jeffries C.D."/>
            <person name="Brambilla E.M."/>
            <person name="Rohl A."/>
            <person name="Mwirichia R."/>
            <person name="Rohde M."/>
            <person name="Tindall B.J."/>
            <person name="Sikorski J."/>
            <person name="Wirth R."/>
            <person name="Goker M."/>
            <person name="Woyke T."/>
            <person name="Detter J.C."/>
            <person name="Bristow J."/>
            <person name="Eisen J.A."/>
            <person name="Markowitz V."/>
            <person name="Hugenholtz P."/>
            <person name="Kyrpides N.C."/>
            <person name="Klenk H.P."/>
            <person name="Land M."/>
        </authorList>
    </citation>
    <scope>NUCLEOTIDE SEQUENCE [LARGE SCALE GENOMIC DNA]</scope>
    <source>
        <strain evidence="9">DSM 14977 / NBRC 100410 / VKM B-2274 / 506</strain>
    </source>
</reference>
<dbReference type="AlphaFoldDB" id="E4U5F4"/>
<name>E4U5F4_OCEP5</name>
<evidence type="ECO:0000256" key="6">
    <source>
        <dbReference type="SAM" id="Phobius"/>
    </source>
</evidence>
<dbReference type="PANTHER" id="PTHR31632:SF2">
    <property type="entry name" value="PLASMA MEMBRANE IRON PERMEASE"/>
    <property type="match status" value="1"/>
</dbReference>
<keyword evidence="7" id="KW-0732">Signal</keyword>
<feature type="transmembrane region" description="Helical" evidence="6">
    <location>
        <begin position="178"/>
        <end position="198"/>
    </location>
</feature>
<feature type="transmembrane region" description="Helical" evidence="6">
    <location>
        <begin position="210"/>
        <end position="230"/>
    </location>
</feature>
<feature type="chain" id="PRO_5003190092" evidence="7">
    <location>
        <begin position="23"/>
        <end position="292"/>
    </location>
</feature>
<evidence type="ECO:0000256" key="7">
    <source>
        <dbReference type="SAM" id="SignalP"/>
    </source>
</evidence>
<evidence type="ECO:0000256" key="5">
    <source>
        <dbReference type="ARBA" id="ARBA00023136"/>
    </source>
</evidence>
<evidence type="ECO:0000313" key="8">
    <source>
        <dbReference type="EMBL" id="ADR37686.1"/>
    </source>
</evidence>
<keyword evidence="3 6" id="KW-0812">Transmembrane</keyword>
<evidence type="ECO:0000256" key="2">
    <source>
        <dbReference type="ARBA" id="ARBA00008333"/>
    </source>
</evidence>
<dbReference type="KEGG" id="opr:Ocepr_2238"/>
<feature type="transmembrane region" description="Helical" evidence="6">
    <location>
        <begin position="266"/>
        <end position="283"/>
    </location>
</feature>
<dbReference type="InterPro" id="IPR004923">
    <property type="entry name" value="FTR1/Fip1/EfeU"/>
</dbReference>
<keyword evidence="5 6" id="KW-0472">Membrane</keyword>
<keyword evidence="4 6" id="KW-1133">Transmembrane helix</keyword>
<sequence precursor="true">MNGSRVFHVALAWAGLSGAALAQTAGWTWGMTSAATIVLREGLEAALVLGAVLVYLRAAGAGARLLRGLWGGVAAALLASAAAWWASSLLLGMSEAGREVLEGVTALLAAGVLFFVINWLFHQAYVVDWTERMRTRARAAVARGSALGLAVLGFLVVFREGFETVLFFRALLAQVPASAAGAGFLAGVGVTALVVAALARSGRRLPLRRAFQVSGWLLLLLAISFVGNGVHELQEAGWLPETAWWAGVFDRALLSWAGLRGTLETLGSQAAYLLLLAVSFALARRRARRLEA</sequence>
<evidence type="ECO:0000256" key="4">
    <source>
        <dbReference type="ARBA" id="ARBA00022989"/>
    </source>
</evidence>
<dbReference type="GO" id="GO:0015093">
    <property type="term" value="F:ferrous iron transmembrane transporter activity"/>
    <property type="evidence" value="ECO:0007669"/>
    <property type="project" value="TreeGrafter"/>
</dbReference>
<dbReference type="GO" id="GO:0033573">
    <property type="term" value="C:high-affinity iron permease complex"/>
    <property type="evidence" value="ECO:0007669"/>
    <property type="project" value="InterPro"/>
</dbReference>
<dbReference type="STRING" id="670487.Ocepr_2238"/>
<organism evidence="8 9">
    <name type="scientific">Oceanithermus profundus (strain DSM 14977 / NBRC 100410 / VKM B-2274 / 506)</name>
    <dbReference type="NCBI Taxonomy" id="670487"/>
    <lineage>
        <taxon>Bacteria</taxon>
        <taxon>Thermotogati</taxon>
        <taxon>Deinococcota</taxon>
        <taxon>Deinococci</taxon>
        <taxon>Thermales</taxon>
        <taxon>Thermaceae</taxon>
        <taxon>Oceanithermus</taxon>
    </lineage>
</organism>
<feature type="transmembrane region" description="Helical" evidence="6">
    <location>
        <begin position="38"/>
        <end position="56"/>
    </location>
</feature>
<feature type="transmembrane region" description="Helical" evidence="6">
    <location>
        <begin position="106"/>
        <end position="127"/>
    </location>
</feature>
<accession>E4U5F4</accession>
<keyword evidence="9" id="KW-1185">Reference proteome</keyword>
<comment type="subcellular location">
    <subcellularLocation>
        <location evidence="1">Membrane</location>
        <topology evidence="1">Multi-pass membrane protein</topology>
    </subcellularLocation>
</comment>
<dbReference type="RefSeq" id="WP_013458856.1">
    <property type="nucleotide sequence ID" value="NC_014761.1"/>
</dbReference>
<evidence type="ECO:0000313" key="9">
    <source>
        <dbReference type="Proteomes" id="UP000008722"/>
    </source>
</evidence>
<proteinExistence type="inferred from homology"/>
<feature type="transmembrane region" description="Helical" evidence="6">
    <location>
        <begin position="139"/>
        <end position="158"/>
    </location>
</feature>
<evidence type="ECO:0000256" key="3">
    <source>
        <dbReference type="ARBA" id="ARBA00022692"/>
    </source>
</evidence>
<dbReference type="Pfam" id="PF03239">
    <property type="entry name" value="FTR1"/>
    <property type="match status" value="1"/>
</dbReference>
<reference evidence="9" key="1">
    <citation type="submission" date="2010-11" db="EMBL/GenBank/DDBJ databases">
        <title>The complete sequence of chromosome of Oceanithermus profundus DSM 14977.</title>
        <authorList>
            <consortium name="US DOE Joint Genome Institute (JGI-PGF)"/>
            <person name="Lucas S."/>
            <person name="Copeland A."/>
            <person name="Lapidus A."/>
            <person name="Bruce D."/>
            <person name="Goodwin L."/>
            <person name="Pitluck S."/>
            <person name="Kyrpides N."/>
            <person name="Mavromatis K."/>
            <person name="Pagani I."/>
            <person name="Ivanova N."/>
            <person name="Zhang X."/>
            <person name="Brettin T."/>
            <person name="Detter J.C."/>
            <person name="Tapia R."/>
            <person name="Han C."/>
            <person name="Land M."/>
            <person name="Hauser L."/>
            <person name="Markowitz V."/>
            <person name="Cheng J.-F."/>
            <person name="Hugenholtz P."/>
            <person name="Woyke T."/>
            <person name="Wu D."/>
            <person name="Tindall B."/>
            <person name="Faehnrich R."/>
            <person name="Brambilla E."/>
            <person name="Klenk H.-P."/>
            <person name="Eisen J.A."/>
        </authorList>
    </citation>
    <scope>NUCLEOTIDE SEQUENCE [LARGE SCALE GENOMIC DNA]</scope>
    <source>
        <strain evidence="9">DSM 14977 / NBRC 100410 / VKM B-2274 / 506</strain>
    </source>
</reference>
<gene>
    <name evidence="8" type="ordered locus">Ocepr_2238</name>
</gene>
<comment type="similarity">
    <text evidence="2">Belongs to the oxidase-dependent Fe transporter (OFeT) (TC 9.A.10.1) family.</text>
</comment>
<dbReference type="PANTHER" id="PTHR31632">
    <property type="entry name" value="IRON TRANSPORTER FTH1"/>
    <property type="match status" value="1"/>
</dbReference>